<dbReference type="InterPro" id="IPR001969">
    <property type="entry name" value="Aspartic_peptidase_AS"/>
</dbReference>
<keyword evidence="1" id="KW-0064">Aspartyl protease</keyword>
<reference evidence="5 6" key="2">
    <citation type="submission" date="2017-10" db="EMBL/GenBank/DDBJ databases">
        <title>Extensive intraspecific genome diversity in a model arbuscular mycorrhizal fungus.</title>
        <authorList>
            <person name="Chen E.C.H."/>
            <person name="Morin E."/>
            <person name="Baudet D."/>
            <person name="Noel J."/>
            <person name="Ndikumana S."/>
            <person name="Charron P."/>
            <person name="St-Onge C."/>
            <person name="Giorgi J."/>
            <person name="Grigoriev I.V."/>
            <person name="Roux C."/>
            <person name="Martin F.M."/>
            <person name="Corradi N."/>
        </authorList>
    </citation>
    <scope>NUCLEOTIDE SEQUENCE [LARGE SCALE GENOMIC DNA]</scope>
    <source>
        <strain evidence="5 6">C2</strain>
    </source>
</reference>
<gene>
    <name evidence="5" type="ORF">RhiirC2_790856</name>
</gene>
<feature type="region of interest" description="Disordered" evidence="3">
    <location>
        <begin position="164"/>
        <end position="193"/>
    </location>
</feature>
<dbReference type="GO" id="GO:0006508">
    <property type="term" value="P:proteolysis"/>
    <property type="evidence" value="ECO:0007669"/>
    <property type="project" value="InterPro"/>
</dbReference>
<dbReference type="Proteomes" id="UP000233469">
    <property type="component" value="Unassembled WGS sequence"/>
</dbReference>
<dbReference type="PROSITE" id="PS50175">
    <property type="entry name" value="ASP_PROT_RETROV"/>
    <property type="match status" value="1"/>
</dbReference>
<dbReference type="SUPFAM" id="SSF50630">
    <property type="entry name" value="Acid proteases"/>
    <property type="match status" value="1"/>
</dbReference>
<dbReference type="InterPro" id="IPR001995">
    <property type="entry name" value="Peptidase_A2_cat"/>
</dbReference>
<dbReference type="VEuPathDB" id="FungiDB:RhiirFUN_006335"/>
<dbReference type="GO" id="GO:0004190">
    <property type="term" value="F:aspartic-type endopeptidase activity"/>
    <property type="evidence" value="ECO:0007669"/>
    <property type="project" value="UniProtKB-KW"/>
</dbReference>
<evidence type="ECO:0000313" key="5">
    <source>
        <dbReference type="EMBL" id="PKK62107.1"/>
    </source>
</evidence>
<accession>A0A2N1MKE4</accession>
<feature type="compositionally biased region" description="Acidic residues" evidence="3">
    <location>
        <begin position="176"/>
        <end position="193"/>
    </location>
</feature>
<dbReference type="Pfam" id="PF13975">
    <property type="entry name" value="gag-asp_proteas"/>
    <property type="match status" value="1"/>
</dbReference>
<reference evidence="5 6" key="1">
    <citation type="submission" date="2016-04" db="EMBL/GenBank/DDBJ databases">
        <title>Genome analyses suggest a sexual origin of heterokaryosis in a supposedly ancient asexual fungus.</title>
        <authorList>
            <person name="Ropars J."/>
            <person name="Sedzielewska K."/>
            <person name="Noel J."/>
            <person name="Charron P."/>
            <person name="Farinelli L."/>
            <person name="Marton T."/>
            <person name="Kruger M."/>
            <person name="Pelin A."/>
            <person name="Brachmann A."/>
            <person name="Corradi N."/>
        </authorList>
    </citation>
    <scope>NUCLEOTIDE SEQUENCE [LARGE SCALE GENOMIC DNA]</scope>
    <source>
        <strain evidence="5 6">C2</strain>
    </source>
</reference>
<keyword evidence="1" id="KW-0645">Protease</keyword>
<organism evidence="5 6">
    <name type="scientific">Rhizophagus irregularis</name>
    <dbReference type="NCBI Taxonomy" id="588596"/>
    <lineage>
        <taxon>Eukaryota</taxon>
        <taxon>Fungi</taxon>
        <taxon>Fungi incertae sedis</taxon>
        <taxon>Mucoromycota</taxon>
        <taxon>Glomeromycotina</taxon>
        <taxon>Glomeromycetes</taxon>
        <taxon>Glomerales</taxon>
        <taxon>Glomeraceae</taxon>
        <taxon>Rhizophagus</taxon>
    </lineage>
</organism>
<evidence type="ECO:0000256" key="1">
    <source>
        <dbReference type="ARBA" id="ARBA00022750"/>
    </source>
</evidence>
<evidence type="ECO:0000259" key="4">
    <source>
        <dbReference type="PROSITE" id="PS50175"/>
    </source>
</evidence>
<name>A0A2N1MKE4_9GLOM</name>
<keyword evidence="2" id="KW-0378">Hydrolase</keyword>
<dbReference type="VEuPathDB" id="FungiDB:FUN_001866"/>
<sequence>MKTQFTINNKEIKVIIDSGAAISVITEKLRKELNIPIKGKSNITYTLANGGKIASLGKVNTKIKIYKELIIPVTLDVIDSRQKEMIIGNDLLDKWNANINYIERILELENNEEIIDIPVWYIKQIEESEKSDYRSESEESDYEQEEGKKLYTIKVVMKENKEVVRENEFQENNESSSEESSSDDSEIFSENED</sequence>
<dbReference type="PROSITE" id="PS00141">
    <property type="entry name" value="ASP_PROTEASE"/>
    <property type="match status" value="1"/>
</dbReference>
<dbReference type="VEuPathDB" id="FungiDB:RhiirA1_478297"/>
<dbReference type="AlphaFoldDB" id="A0A2N1MKE4"/>
<evidence type="ECO:0000313" key="6">
    <source>
        <dbReference type="Proteomes" id="UP000233469"/>
    </source>
</evidence>
<dbReference type="CDD" id="cd00303">
    <property type="entry name" value="retropepsin_like"/>
    <property type="match status" value="1"/>
</dbReference>
<evidence type="ECO:0000256" key="3">
    <source>
        <dbReference type="SAM" id="MobiDB-lite"/>
    </source>
</evidence>
<comment type="caution">
    <text evidence="5">The sequence shown here is derived from an EMBL/GenBank/DDBJ whole genome shotgun (WGS) entry which is preliminary data.</text>
</comment>
<dbReference type="Gene3D" id="2.40.70.10">
    <property type="entry name" value="Acid Proteases"/>
    <property type="match status" value="1"/>
</dbReference>
<proteinExistence type="predicted"/>
<protein>
    <recommendedName>
        <fullName evidence="4">Peptidase A2 domain-containing protein</fullName>
    </recommendedName>
</protein>
<dbReference type="EMBL" id="LLXL01002018">
    <property type="protein sequence ID" value="PKK62107.1"/>
    <property type="molecule type" value="Genomic_DNA"/>
</dbReference>
<feature type="domain" description="Peptidase A2" evidence="4">
    <location>
        <begin position="12"/>
        <end position="91"/>
    </location>
</feature>
<dbReference type="InterPro" id="IPR021109">
    <property type="entry name" value="Peptidase_aspartic_dom_sf"/>
</dbReference>
<evidence type="ECO:0000256" key="2">
    <source>
        <dbReference type="ARBA" id="ARBA00022801"/>
    </source>
</evidence>